<gene>
    <name evidence="11" type="ORF">DRW48_04425</name>
</gene>
<dbReference type="GO" id="GO:0005886">
    <property type="term" value="C:plasma membrane"/>
    <property type="evidence" value="ECO:0007669"/>
    <property type="project" value="UniProtKB-SubCell"/>
</dbReference>
<keyword evidence="7 10" id="KW-0283">Flagellar rotation</keyword>
<dbReference type="EMBL" id="CP030918">
    <property type="protein sequence ID" value="AXC49035.1"/>
    <property type="molecule type" value="Genomic_DNA"/>
</dbReference>
<comment type="similarity">
    <text evidence="3 10">Belongs to the FliL family.</text>
</comment>
<dbReference type="GO" id="GO:0009425">
    <property type="term" value="C:bacterial-type flagellum basal body"/>
    <property type="evidence" value="ECO:0007669"/>
    <property type="project" value="InterPro"/>
</dbReference>
<organism evidence="11 12">
    <name type="scientific">Paracoccus suum</name>
    <dbReference type="NCBI Taxonomy" id="2259340"/>
    <lineage>
        <taxon>Bacteria</taxon>
        <taxon>Pseudomonadati</taxon>
        <taxon>Pseudomonadota</taxon>
        <taxon>Alphaproteobacteria</taxon>
        <taxon>Rhodobacterales</taxon>
        <taxon>Paracoccaceae</taxon>
        <taxon>Paracoccus</taxon>
    </lineage>
</organism>
<evidence type="ECO:0000256" key="5">
    <source>
        <dbReference type="ARBA" id="ARBA00022500"/>
    </source>
</evidence>
<dbReference type="Pfam" id="PF03748">
    <property type="entry name" value="FliL"/>
    <property type="match status" value="1"/>
</dbReference>
<keyword evidence="9 10" id="KW-0472">Membrane</keyword>
<comment type="function">
    <text evidence="1 10">Controls the rotational direction of flagella during chemotaxis.</text>
</comment>
<dbReference type="RefSeq" id="WP_114075354.1">
    <property type="nucleotide sequence ID" value="NZ_CP030918.1"/>
</dbReference>
<evidence type="ECO:0000256" key="6">
    <source>
        <dbReference type="ARBA" id="ARBA00022692"/>
    </source>
</evidence>
<dbReference type="GO" id="GO:0006935">
    <property type="term" value="P:chemotaxis"/>
    <property type="evidence" value="ECO:0007669"/>
    <property type="project" value="UniProtKB-KW"/>
</dbReference>
<keyword evidence="8 10" id="KW-1133">Transmembrane helix</keyword>
<accession>A0A344PI30</accession>
<keyword evidence="5 10" id="KW-0145">Chemotaxis</keyword>
<dbReference type="InterPro" id="IPR005503">
    <property type="entry name" value="FliL"/>
</dbReference>
<keyword evidence="11" id="KW-0966">Cell projection</keyword>
<dbReference type="KEGG" id="pars:DRW48_04425"/>
<keyword evidence="4" id="KW-1003">Cell membrane</keyword>
<dbReference type="GO" id="GO:0071973">
    <property type="term" value="P:bacterial-type flagellum-dependent cell motility"/>
    <property type="evidence" value="ECO:0007669"/>
    <property type="project" value="InterPro"/>
</dbReference>
<comment type="subcellular location">
    <subcellularLocation>
        <location evidence="10">Cell inner membrane</location>
    </subcellularLocation>
    <subcellularLocation>
        <location evidence="2">Cell membrane</location>
        <topology evidence="2">Single-pass membrane protein</topology>
    </subcellularLocation>
</comment>
<evidence type="ECO:0000256" key="9">
    <source>
        <dbReference type="ARBA" id="ARBA00023136"/>
    </source>
</evidence>
<protein>
    <recommendedName>
        <fullName evidence="10">Flagellar protein FliL</fullName>
    </recommendedName>
</protein>
<evidence type="ECO:0000256" key="7">
    <source>
        <dbReference type="ARBA" id="ARBA00022779"/>
    </source>
</evidence>
<keyword evidence="10" id="KW-0997">Cell inner membrane</keyword>
<reference evidence="12" key="1">
    <citation type="submission" date="2018-07" db="EMBL/GenBank/DDBJ databases">
        <title>Genome sequencing of Paracoccus sp. SC2-6.</title>
        <authorList>
            <person name="Heo J."/>
            <person name="Kim S.-J."/>
            <person name="Kwon S.-W."/>
        </authorList>
    </citation>
    <scope>NUCLEOTIDE SEQUENCE [LARGE SCALE GENOMIC DNA]</scope>
    <source>
        <strain evidence="12">SC2-6</strain>
    </source>
</reference>
<evidence type="ECO:0000256" key="1">
    <source>
        <dbReference type="ARBA" id="ARBA00002254"/>
    </source>
</evidence>
<keyword evidence="11" id="KW-0282">Flagellum</keyword>
<feature type="transmembrane region" description="Helical" evidence="10">
    <location>
        <begin position="23"/>
        <end position="45"/>
    </location>
</feature>
<dbReference type="AlphaFoldDB" id="A0A344PI30"/>
<name>A0A344PI30_9RHOB</name>
<keyword evidence="6 10" id="KW-0812">Transmembrane</keyword>
<keyword evidence="11" id="KW-0969">Cilium</keyword>
<proteinExistence type="inferred from homology"/>
<dbReference type="OrthoDB" id="7619358at2"/>
<dbReference type="Proteomes" id="UP000252023">
    <property type="component" value="Chromosome"/>
</dbReference>
<sequence>MTDLALTTNDVAEPTAGRRRRMVLLLVLPVLAALAGGASTYFGLWSPLSLIGGAHHGAADEPEVVFVPVPPINVTLPDLRPRLLHLIVTIETTEAGKAKVEHLQPRVTDAFNTFLTGIAPAAFDRRGILEIIREELTTRARLAIGADVPVEVLVTEFALK</sequence>
<evidence type="ECO:0000256" key="10">
    <source>
        <dbReference type="RuleBase" id="RU364125"/>
    </source>
</evidence>
<evidence type="ECO:0000256" key="8">
    <source>
        <dbReference type="ARBA" id="ARBA00022989"/>
    </source>
</evidence>
<evidence type="ECO:0000256" key="2">
    <source>
        <dbReference type="ARBA" id="ARBA00004162"/>
    </source>
</evidence>
<evidence type="ECO:0000313" key="12">
    <source>
        <dbReference type="Proteomes" id="UP000252023"/>
    </source>
</evidence>
<evidence type="ECO:0000256" key="4">
    <source>
        <dbReference type="ARBA" id="ARBA00022475"/>
    </source>
</evidence>
<evidence type="ECO:0000313" key="11">
    <source>
        <dbReference type="EMBL" id="AXC49035.1"/>
    </source>
</evidence>
<keyword evidence="12" id="KW-1185">Reference proteome</keyword>
<evidence type="ECO:0000256" key="3">
    <source>
        <dbReference type="ARBA" id="ARBA00008281"/>
    </source>
</evidence>